<evidence type="ECO:0000313" key="2">
    <source>
        <dbReference type="EMBL" id="SFC69393.1"/>
    </source>
</evidence>
<reference evidence="3" key="1">
    <citation type="submission" date="2016-10" db="EMBL/GenBank/DDBJ databases">
        <authorList>
            <person name="Varghese N."/>
            <person name="Submissions S."/>
        </authorList>
    </citation>
    <scope>NUCLEOTIDE SEQUENCE [LARGE SCALE GENOMIC DNA]</scope>
    <source>
        <strain evidence="3">DSM 24499</strain>
    </source>
</reference>
<sequence>MTKFYFTRLWQLAILLFLVSACDSSDDFMIDTDVEETPEPPPEIEPTGYLAPITLPDTIKLTYGEDFYAELPEDYKDQNVSFEMLFNHENINITDNKNLEDVLDTGIVIDTLNNQFSIQSQELYPNNFSSSITGKRLPEAYEITLTASAYPTFLPVSKTFFVKIAPAQIDIDEMDNELRIPFAYQMYGTSDSITYHLSTPDLDLENTQWELHQNGRPDGKVFIENNQISFDENAGDPDQEAEWTNDLIASLSRDGFTLATRQFRVRFIPEIKFLYGTFYPDLDLTILTNRLHIALHENYQSPAPNVYPAQYKKSFSILNIQKDGAAFTNEAGTISIDKKTGQIAVAHNHSLTAGEYLIKVQAETTVGLTFETDITLVMSQASEDAHEH</sequence>
<dbReference type="Proteomes" id="UP000199438">
    <property type="component" value="Unassembled WGS sequence"/>
</dbReference>
<proteinExistence type="predicted"/>
<protein>
    <recommendedName>
        <fullName evidence="4">DUF1735 domain-containing protein</fullName>
    </recommendedName>
</protein>
<dbReference type="Gene3D" id="2.60.40.2710">
    <property type="match status" value="1"/>
</dbReference>
<accession>A0A1I1LG95</accession>
<feature type="chain" id="PRO_5011498208" description="DUF1735 domain-containing protein" evidence="1">
    <location>
        <begin position="22"/>
        <end position="388"/>
    </location>
</feature>
<gene>
    <name evidence="2" type="ORF">SAMN04487907_107104</name>
</gene>
<evidence type="ECO:0000313" key="3">
    <source>
        <dbReference type="Proteomes" id="UP000199438"/>
    </source>
</evidence>
<keyword evidence="3" id="KW-1185">Reference proteome</keyword>
<feature type="signal peptide" evidence="1">
    <location>
        <begin position="1"/>
        <end position="21"/>
    </location>
</feature>
<dbReference type="EMBL" id="FOKV01000007">
    <property type="protein sequence ID" value="SFC69393.1"/>
    <property type="molecule type" value="Genomic_DNA"/>
</dbReference>
<name>A0A1I1LG95_9FLAO</name>
<evidence type="ECO:0008006" key="4">
    <source>
        <dbReference type="Google" id="ProtNLM"/>
    </source>
</evidence>
<keyword evidence="1" id="KW-0732">Signal</keyword>
<evidence type="ECO:0000256" key="1">
    <source>
        <dbReference type="SAM" id="SignalP"/>
    </source>
</evidence>
<dbReference type="PROSITE" id="PS51257">
    <property type="entry name" value="PROKAR_LIPOPROTEIN"/>
    <property type="match status" value="1"/>
</dbReference>
<dbReference type="STRING" id="1334022.SAMN04487907_107104"/>
<dbReference type="RefSeq" id="WP_092543845.1">
    <property type="nucleotide sequence ID" value="NZ_FOKV01000007.1"/>
</dbReference>
<organism evidence="2 3">
    <name type="scientific">Zunongwangia mangrovi</name>
    <dbReference type="NCBI Taxonomy" id="1334022"/>
    <lineage>
        <taxon>Bacteria</taxon>
        <taxon>Pseudomonadati</taxon>
        <taxon>Bacteroidota</taxon>
        <taxon>Flavobacteriia</taxon>
        <taxon>Flavobacteriales</taxon>
        <taxon>Flavobacteriaceae</taxon>
        <taxon>Zunongwangia</taxon>
    </lineage>
</organism>
<dbReference type="OrthoDB" id="701285at2"/>
<dbReference type="AlphaFoldDB" id="A0A1I1LG95"/>